<feature type="transmembrane region" description="Helical" evidence="8">
    <location>
        <begin position="335"/>
        <end position="354"/>
    </location>
</feature>
<evidence type="ECO:0000256" key="8">
    <source>
        <dbReference type="SAM" id="Phobius"/>
    </source>
</evidence>
<feature type="domain" description="ABC transmembrane type-2" evidence="9">
    <location>
        <begin position="192"/>
        <end position="416"/>
    </location>
</feature>
<keyword evidence="11" id="KW-1185">Reference proteome</keyword>
<keyword evidence="6 8" id="KW-1133">Transmembrane helix</keyword>
<organism evidence="10 11">
    <name type="scientific">Anaerolinea thermophila (strain DSM 14523 / JCM 11388 / NBRC 100420 / UNI-1)</name>
    <dbReference type="NCBI Taxonomy" id="926569"/>
    <lineage>
        <taxon>Bacteria</taxon>
        <taxon>Bacillati</taxon>
        <taxon>Chloroflexota</taxon>
        <taxon>Anaerolineae</taxon>
        <taxon>Anaerolineales</taxon>
        <taxon>Anaerolineaceae</taxon>
        <taxon>Anaerolinea</taxon>
    </lineage>
</organism>
<dbReference type="InterPro" id="IPR013525">
    <property type="entry name" value="ABC2_TM"/>
</dbReference>
<evidence type="ECO:0000256" key="5">
    <source>
        <dbReference type="ARBA" id="ARBA00022692"/>
    </source>
</evidence>
<gene>
    <name evidence="10" type="ordered locus">ANT_08160</name>
</gene>
<dbReference type="KEGG" id="atm:ANT_08160"/>
<feature type="transmembrane region" description="Helical" evidence="8">
    <location>
        <begin position="305"/>
        <end position="328"/>
    </location>
</feature>
<dbReference type="eggNOG" id="COG0842">
    <property type="taxonomic scope" value="Bacteria"/>
</dbReference>
<dbReference type="GO" id="GO:0005886">
    <property type="term" value="C:plasma membrane"/>
    <property type="evidence" value="ECO:0007669"/>
    <property type="project" value="UniProtKB-SubCell"/>
</dbReference>
<keyword evidence="4" id="KW-1003">Cell membrane</keyword>
<dbReference type="Gene3D" id="3.40.1710.10">
    <property type="entry name" value="abc type-2 transporter like domain"/>
    <property type="match status" value="1"/>
</dbReference>
<dbReference type="InParanoid" id="E8N2P4"/>
<keyword evidence="3" id="KW-0813">Transport</keyword>
<dbReference type="InterPro" id="IPR051449">
    <property type="entry name" value="ABC-2_transporter_component"/>
</dbReference>
<evidence type="ECO:0000256" key="6">
    <source>
        <dbReference type="ARBA" id="ARBA00022989"/>
    </source>
</evidence>
<comment type="similarity">
    <text evidence="2">Belongs to the ABC-2 integral membrane protein family.</text>
</comment>
<evidence type="ECO:0000313" key="10">
    <source>
        <dbReference type="EMBL" id="BAJ62850.1"/>
    </source>
</evidence>
<dbReference type="InterPro" id="IPR047817">
    <property type="entry name" value="ABC2_TM_bact-type"/>
</dbReference>
<evidence type="ECO:0000313" key="11">
    <source>
        <dbReference type="Proteomes" id="UP000008922"/>
    </source>
</evidence>
<sequence>MKRLWLIAWKDLRLAFRDRAALLFLLIAPFALIMGMALISGRLTTPAGSNTGIRDIPVWIINEDGEELGNALVEVLTSTELADLLEPQVVQDVSAARQAVEEDRIAGVVRIPAGFTRSVIPVQSGNTWQPSPLVQIEFYANPARPTSAMILEAILREFLSRVEAGRIQGHTAILQMLQSGLASYDQIEAITRQMRQSVEKDESDTGLTLQVANQEVKEEVEFDIMAYMAPGMALMFLMFTASYGGRSFLAERRQHTLQRLLTTPASVAQIFGGKMLGVYLTGVAQLFILIGASTLIFGLKWGDALGVVVLVLCATFAATGWGLLITAFSRTPGQVSAIGSAVMLVFGILGGSFLNTEQFPPFLQTLARITPNAWGMDGFAILASGGGLTDLSYTLTGLLVMGGVLFAVSVWAFSRNRQLVQA</sequence>
<evidence type="ECO:0000259" key="9">
    <source>
        <dbReference type="PROSITE" id="PS51012"/>
    </source>
</evidence>
<feature type="transmembrane region" description="Helical" evidence="8">
    <location>
        <begin position="276"/>
        <end position="299"/>
    </location>
</feature>
<dbReference type="AlphaFoldDB" id="E8N2P4"/>
<protein>
    <submittedName>
        <fullName evidence="10">ABC transporter permease protein</fullName>
    </submittedName>
</protein>
<keyword evidence="5 8" id="KW-0812">Transmembrane</keyword>
<dbReference type="OrthoDB" id="266913at2"/>
<evidence type="ECO:0000256" key="7">
    <source>
        <dbReference type="ARBA" id="ARBA00023136"/>
    </source>
</evidence>
<feature type="transmembrane region" description="Helical" evidence="8">
    <location>
        <begin position="20"/>
        <end position="39"/>
    </location>
</feature>
<dbReference type="GO" id="GO:0140359">
    <property type="term" value="F:ABC-type transporter activity"/>
    <property type="evidence" value="ECO:0007669"/>
    <property type="project" value="InterPro"/>
</dbReference>
<evidence type="ECO:0000256" key="4">
    <source>
        <dbReference type="ARBA" id="ARBA00022475"/>
    </source>
</evidence>
<evidence type="ECO:0000256" key="1">
    <source>
        <dbReference type="ARBA" id="ARBA00004651"/>
    </source>
</evidence>
<dbReference type="PROSITE" id="PS51012">
    <property type="entry name" value="ABC_TM2"/>
    <property type="match status" value="1"/>
</dbReference>
<dbReference type="Pfam" id="PF12698">
    <property type="entry name" value="ABC2_membrane_3"/>
    <property type="match status" value="1"/>
</dbReference>
<dbReference type="PANTHER" id="PTHR30294">
    <property type="entry name" value="MEMBRANE COMPONENT OF ABC TRANSPORTER YHHJ-RELATED"/>
    <property type="match status" value="1"/>
</dbReference>
<reference evidence="10 11" key="1">
    <citation type="submission" date="2010-12" db="EMBL/GenBank/DDBJ databases">
        <title>Whole genome sequence of Anaerolinea thermophila UNI-1.</title>
        <authorList>
            <person name="Narita-Yamada S."/>
            <person name="Kishi E."/>
            <person name="Watanabe Y."/>
            <person name="Takasaki K."/>
            <person name="Ankai A."/>
            <person name="Oguchi A."/>
            <person name="Fukui S."/>
            <person name="Takahashi M."/>
            <person name="Yashiro I."/>
            <person name="Hosoyama A."/>
            <person name="Sekiguchi Y."/>
            <person name="Hanada S."/>
            <person name="Fujita N."/>
        </authorList>
    </citation>
    <scope>NUCLEOTIDE SEQUENCE [LARGE SCALE GENOMIC DNA]</scope>
    <source>
        <strain evidence="11">DSM 14523 / JCM 11388 / NBRC 100420 / UNI-1</strain>
    </source>
</reference>
<dbReference type="STRING" id="926569.ANT_08160"/>
<feature type="transmembrane region" description="Helical" evidence="8">
    <location>
        <begin position="224"/>
        <end position="244"/>
    </location>
</feature>
<dbReference type="HOGENOM" id="CLU_039483_0_1_0"/>
<keyword evidence="7 8" id="KW-0472">Membrane</keyword>
<dbReference type="FunCoup" id="E8N2P4">
    <property type="interactions" value="34"/>
</dbReference>
<dbReference type="EMBL" id="AP012029">
    <property type="protein sequence ID" value="BAJ62850.1"/>
    <property type="molecule type" value="Genomic_DNA"/>
</dbReference>
<accession>E8N2P4</accession>
<name>E8N2P4_ANATU</name>
<dbReference type="Proteomes" id="UP000008922">
    <property type="component" value="Chromosome"/>
</dbReference>
<evidence type="ECO:0000256" key="2">
    <source>
        <dbReference type="ARBA" id="ARBA00007783"/>
    </source>
</evidence>
<comment type="subcellular location">
    <subcellularLocation>
        <location evidence="1">Cell membrane</location>
        <topology evidence="1">Multi-pass membrane protein</topology>
    </subcellularLocation>
</comment>
<dbReference type="PANTHER" id="PTHR30294:SF29">
    <property type="entry name" value="MULTIDRUG ABC TRANSPORTER PERMEASE YBHS-RELATED"/>
    <property type="match status" value="1"/>
</dbReference>
<evidence type="ECO:0000256" key="3">
    <source>
        <dbReference type="ARBA" id="ARBA00022448"/>
    </source>
</evidence>
<feature type="transmembrane region" description="Helical" evidence="8">
    <location>
        <begin position="391"/>
        <end position="413"/>
    </location>
</feature>
<dbReference type="RefSeq" id="WP_013559242.1">
    <property type="nucleotide sequence ID" value="NC_014960.1"/>
</dbReference>
<proteinExistence type="inferred from homology"/>